<proteinExistence type="inferred from homology"/>
<dbReference type="EC" id="2.4.1.-" evidence="6"/>
<reference evidence="9" key="1">
    <citation type="submission" date="2022-11" db="UniProtKB">
        <authorList>
            <consortium name="WormBaseParasite"/>
        </authorList>
    </citation>
    <scope>IDENTIFICATION</scope>
</reference>
<dbReference type="GO" id="GO:0016020">
    <property type="term" value="C:membrane"/>
    <property type="evidence" value="ECO:0007669"/>
    <property type="project" value="UniProtKB-SubCell"/>
</dbReference>
<dbReference type="AlphaFoldDB" id="A0A915DNC3"/>
<feature type="chain" id="PRO_5036903777" description="Glycosyltransferase family 92 protein" evidence="7">
    <location>
        <begin position="22"/>
        <end position="247"/>
    </location>
</feature>
<accession>A0A915DNC3</accession>
<evidence type="ECO:0000256" key="6">
    <source>
        <dbReference type="RuleBase" id="RU366017"/>
    </source>
</evidence>
<keyword evidence="7" id="KW-0732">Signal</keyword>
<keyword evidence="3 6" id="KW-0328">Glycosyltransferase</keyword>
<keyword evidence="4 6" id="KW-0808">Transferase</keyword>
<dbReference type="Proteomes" id="UP000887574">
    <property type="component" value="Unplaced"/>
</dbReference>
<dbReference type="GO" id="GO:0016757">
    <property type="term" value="F:glycosyltransferase activity"/>
    <property type="evidence" value="ECO:0007669"/>
    <property type="project" value="UniProtKB-UniRule"/>
</dbReference>
<evidence type="ECO:0000256" key="5">
    <source>
        <dbReference type="ARBA" id="ARBA00023136"/>
    </source>
</evidence>
<comment type="similarity">
    <text evidence="2 6">Belongs to the glycosyltransferase 92 family.</text>
</comment>
<evidence type="ECO:0000256" key="4">
    <source>
        <dbReference type="ARBA" id="ARBA00022679"/>
    </source>
</evidence>
<evidence type="ECO:0000256" key="7">
    <source>
        <dbReference type="SAM" id="SignalP"/>
    </source>
</evidence>
<protein>
    <recommendedName>
        <fullName evidence="6">Glycosyltransferase family 92 protein</fullName>
        <ecNumber evidence="6">2.4.1.-</ecNumber>
    </recommendedName>
</protein>
<organism evidence="8 9">
    <name type="scientific">Ditylenchus dipsaci</name>
    <dbReference type="NCBI Taxonomy" id="166011"/>
    <lineage>
        <taxon>Eukaryota</taxon>
        <taxon>Metazoa</taxon>
        <taxon>Ecdysozoa</taxon>
        <taxon>Nematoda</taxon>
        <taxon>Chromadorea</taxon>
        <taxon>Rhabditida</taxon>
        <taxon>Tylenchina</taxon>
        <taxon>Tylenchomorpha</taxon>
        <taxon>Sphaerularioidea</taxon>
        <taxon>Anguinidae</taxon>
        <taxon>Anguininae</taxon>
        <taxon>Ditylenchus</taxon>
    </lineage>
</organism>
<dbReference type="InterPro" id="IPR008166">
    <property type="entry name" value="Glyco_transf_92"/>
</dbReference>
<sequence length="247" mass="28356">MFAFDLWHLFITSMVLHDVHKISLVVAYIQSVDSSVFSLIKLFEKSGESADFIAFPDWDDLIVTPNFTPLPIAFNKLSTKYPKAAVFLLDRLNGILLSIDEMTSQKLTFPQFWYKGILYGNVTKCSRCTGAKAVVRPKYVDSVDIHYGGKFAAGYEQKWVPTKDVYIIHARDYHESVFNWHLSNISKMEETFLEIPYLNDIQAILKKLPQKEIMRSTFNKCLKSIHELMLNISALMCIQLGALLMQN</sequence>
<keyword evidence="5" id="KW-0472">Membrane</keyword>
<dbReference type="Pfam" id="PF01697">
    <property type="entry name" value="Glyco_transf_92"/>
    <property type="match status" value="1"/>
</dbReference>
<comment type="subcellular location">
    <subcellularLocation>
        <location evidence="1">Membrane</location>
        <topology evidence="1">Single-pass membrane protein</topology>
    </subcellularLocation>
</comment>
<name>A0A915DNC3_9BILA</name>
<evidence type="ECO:0000256" key="3">
    <source>
        <dbReference type="ARBA" id="ARBA00022676"/>
    </source>
</evidence>
<evidence type="ECO:0000313" key="9">
    <source>
        <dbReference type="WBParaSite" id="jg21404"/>
    </source>
</evidence>
<evidence type="ECO:0000256" key="2">
    <source>
        <dbReference type="ARBA" id="ARBA00007647"/>
    </source>
</evidence>
<evidence type="ECO:0000256" key="1">
    <source>
        <dbReference type="ARBA" id="ARBA00004167"/>
    </source>
</evidence>
<dbReference type="WBParaSite" id="jg21404">
    <property type="protein sequence ID" value="jg21404"/>
    <property type="gene ID" value="jg21404"/>
</dbReference>
<feature type="signal peptide" evidence="7">
    <location>
        <begin position="1"/>
        <end position="21"/>
    </location>
</feature>
<evidence type="ECO:0000313" key="8">
    <source>
        <dbReference type="Proteomes" id="UP000887574"/>
    </source>
</evidence>
<keyword evidence="8" id="KW-1185">Reference proteome</keyword>